<organism evidence="5">
    <name type="scientific">uncultured Thermomicrobiales bacterium</name>
    <dbReference type="NCBI Taxonomy" id="1645740"/>
    <lineage>
        <taxon>Bacteria</taxon>
        <taxon>Pseudomonadati</taxon>
        <taxon>Thermomicrobiota</taxon>
        <taxon>Thermomicrobia</taxon>
        <taxon>Thermomicrobiales</taxon>
        <taxon>environmental samples</taxon>
    </lineage>
</organism>
<sequence length="759" mass="79741">MATAVRRPGPERCENDRYGPSVTHRSAGGAIDQGRGRMTRVNRRRDTPAARRDLRGVALAALLPMIAALVVVGGLAARAEPTVAQQSTRSVEWARFDVTLDVQPDGSFHVVERQAIDFFGGPFTQGFREIPLARTEGIENVVVGEDTAGGSQPYDQVRGTDPDAGTYTVSRSSEVVRIEWGFERTTNAQRVFVVEYDVPGALRVYPDGGDGEGGQEPYQEVQWFAVSSELTETAPVREASLTVRLPQAVPVERTAVRQDEQLEVDADPGVPADHTEDGRVWTWTAQGLTAGESLEARLQFPSIINVAPPAWQARFDEQQRAAQEQADRSATANLGFLALGSLLAIGGGLGVAGLWYARGRDPHTGLVAEFIPQPPDDLPAGAAGTLLDERADEQDVVATLVDLGHRRAITIEEQAADGAIPGFSSGGRDFKLTLAGADPGVRPFEADLLRALFGDELKGGSTVLLSQVKDRFDAVTPELRADLYAELVDRGYFPRSPEETRARWQRIGTLLLVLAVGGGIAIGLAMTSFAALVWVPILIAIVLAFMLRRMADHMPKKTAAGAEAAAKWRAFRRYLDDIEKYEDINEGQEIFDRYLPFAVAFGLDRSWVGKFASVQAPVPEWYGGMGGTLDPFGGLGGNVLVGPGGRRRRGFGGGTVIIGDPFSPLGGGFGGGGSRGGSFGGGGGGGGLDMPDFGLPDLQGSSDRGARGLQGTSDSLVDMLGAAGRTFGGFGGGGGGGFGGFGGGGGRGGGGGGGGGGFS</sequence>
<protein>
    <recommendedName>
        <fullName evidence="6">DUF2207 domain-containing protein</fullName>
    </recommendedName>
</protein>
<feature type="transmembrane region" description="Helical" evidence="2">
    <location>
        <begin position="334"/>
        <end position="357"/>
    </location>
</feature>
<name>A0A6J4US96_9BACT</name>
<gene>
    <name evidence="5" type="ORF">AVDCRST_MAG49-2093</name>
</gene>
<keyword evidence="2" id="KW-0812">Transmembrane</keyword>
<evidence type="ECO:0000256" key="2">
    <source>
        <dbReference type="SAM" id="Phobius"/>
    </source>
</evidence>
<keyword evidence="2" id="KW-0472">Membrane</keyword>
<evidence type="ECO:0000259" key="3">
    <source>
        <dbReference type="Pfam" id="PF09972"/>
    </source>
</evidence>
<dbReference type="Pfam" id="PF09972">
    <property type="entry name" value="DUF2207"/>
    <property type="match status" value="1"/>
</dbReference>
<dbReference type="AlphaFoldDB" id="A0A6J4US96"/>
<evidence type="ECO:0000256" key="1">
    <source>
        <dbReference type="SAM" id="MobiDB-lite"/>
    </source>
</evidence>
<feature type="domain" description="DUF2207" evidence="3">
    <location>
        <begin position="95"/>
        <end position="300"/>
    </location>
</feature>
<dbReference type="Pfam" id="PF20990">
    <property type="entry name" value="DUF2207_C"/>
    <property type="match status" value="1"/>
</dbReference>
<feature type="region of interest" description="Disordered" evidence="1">
    <location>
        <begin position="1"/>
        <end position="34"/>
    </location>
</feature>
<feature type="transmembrane region" description="Helical" evidence="2">
    <location>
        <begin position="531"/>
        <end position="547"/>
    </location>
</feature>
<feature type="compositionally biased region" description="Basic and acidic residues" evidence="1">
    <location>
        <begin position="8"/>
        <end position="17"/>
    </location>
</feature>
<dbReference type="InterPro" id="IPR048389">
    <property type="entry name" value="YciQ-like_C"/>
</dbReference>
<evidence type="ECO:0000259" key="4">
    <source>
        <dbReference type="Pfam" id="PF20990"/>
    </source>
</evidence>
<dbReference type="InterPro" id="IPR018702">
    <property type="entry name" value="DUF2207"/>
</dbReference>
<evidence type="ECO:0000313" key="5">
    <source>
        <dbReference type="EMBL" id="CAA9554824.1"/>
    </source>
</evidence>
<dbReference type="EMBL" id="CADCWG010000140">
    <property type="protein sequence ID" value="CAA9554824.1"/>
    <property type="molecule type" value="Genomic_DNA"/>
</dbReference>
<feature type="compositionally biased region" description="Gly residues" evidence="1">
    <location>
        <begin position="669"/>
        <end position="688"/>
    </location>
</feature>
<keyword evidence="2" id="KW-1133">Transmembrane helix</keyword>
<reference evidence="5" key="1">
    <citation type="submission" date="2020-02" db="EMBL/GenBank/DDBJ databases">
        <authorList>
            <person name="Meier V. D."/>
        </authorList>
    </citation>
    <scope>NUCLEOTIDE SEQUENCE</scope>
    <source>
        <strain evidence="5">AVDCRST_MAG49</strain>
    </source>
</reference>
<accession>A0A6J4US96</accession>
<feature type="transmembrane region" description="Helical" evidence="2">
    <location>
        <begin position="54"/>
        <end position="77"/>
    </location>
</feature>
<feature type="domain" description="Predicted membrane protein YciQ-like C-terminal" evidence="4">
    <location>
        <begin position="373"/>
        <end position="611"/>
    </location>
</feature>
<evidence type="ECO:0008006" key="6">
    <source>
        <dbReference type="Google" id="ProtNLM"/>
    </source>
</evidence>
<feature type="region of interest" description="Disordered" evidence="1">
    <location>
        <begin position="669"/>
        <end position="712"/>
    </location>
</feature>
<proteinExistence type="predicted"/>
<feature type="compositionally biased region" description="Low complexity" evidence="1">
    <location>
        <begin position="689"/>
        <end position="698"/>
    </location>
</feature>
<feature type="transmembrane region" description="Helical" evidence="2">
    <location>
        <begin position="507"/>
        <end position="525"/>
    </location>
</feature>